<dbReference type="Gene3D" id="1.10.10.10">
    <property type="entry name" value="Winged helix-like DNA-binding domain superfamily/Winged helix DNA-binding domain"/>
    <property type="match status" value="1"/>
</dbReference>
<dbReference type="SUPFAM" id="SSF46785">
    <property type="entry name" value="Winged helix' DNA-binding domain"/>
    <property type="match status" value="1"/>
</dbReference>
<comment type="subcellular location">
    <subcellularLocation>
        <location evidence="1">Nucleus</location>
    </subcellularLocation>
</comment>
<protein>
    <submittedName>
        <fullName evidence="6">DNA metabolism protein</fullName>
    </submittedName>
</protein>
<dbReference type="Pfam" id="PF05158">
    <property type="entry name" value="RNA_pol_Rpc34"/>
    <property type="match status" value="1"/>
</dbReference>
<dbReference type="InterPro" id="IPR036390">
    <property type="entry name" value="WH_DNA-bd_sf"/>
</dbReference>
<dbReference type="InterPro" id="IPR036388">
    <property type="entry name" value="WH-like_DNA-bd_sf"/>
</dbReference>
<keyword evidence="3" id="KW-0240">DNA-directed RNA polymerase</keyword>
<evidence type="ECO:0000256" key="3">
    <source>
        <dbReference type="ARBA" id="ARBA00022478"/>
    </source>
</evidence>
<comment type="similarity">
    <text evidence="2">Belongs to the eukaryotic RPC34/RPC39 RNA polymerase subunit family.</text>
</comment>
<organism evidence="6 7">
    <name type="scientific">Lithospermum erythrorhizon</name>
    <name type="common">Purple gromwell</name>
    <name type="synonym">Lithospermum officinale var. erythrorhizon</name>
    <dbReference type="NCBI Taxonomy" id="34254"/>
    <lineage>
        <taxon>Eukaryota</taxon>
        <taxon>Viridiplantae</taxon>
        <taxon>Streptophyta</taxon>
        <taxon>Embryophyta</taxon>
        <taxon>Tracheophyta</taxon>
        <taxon>Spermatophyta</taxon>
        <taxon>Magnoliopsida</taxon>
        <taxon>eudicotyledons</taxon>
        <taxon>Gunneridae</taxon>
        <taxon>Pentapetalae</taxon>
        <taxon>asterids</taxon>
        <taxon>lamiids</taxon>
        <taxon>Boraginales</taxon>
        <taxon>Boraginaceae</taxon>
        <taxon>Boraginoideae</taxon>
        <taxon>Lithospermeae</taxon>
        <taxon>Lithospermum</taxon>
    </lineage>
</organism>
<dbReference type="InterPro" id="IPR007832">
    <property type="entry name" value="RNA_pol_Rpc34"/>
</dbReference>
<evidence type="ECO:0000256" key="1">
    <source>
        <dbReference type="ARBA" id="ARBA00004123"/>
    </source>
</evidence>
<evidence type="ECO:0000313" key="6">
    <source>
        <dbReference type="EMBL" id="GAA0164474.1"/>
    </source>
</evidence>
<keyword evidence="7" id="KW-1185">Reference proteome</keyword>
<gene>
    <name evidence="6" type="ORF">LIER_20098</name>
</gene>
<dbReference type="AlphaFoldDB" id="A0AAV3QKD0"/>
<keyword evidence="5" id="KW-0539">Nucleus</keyword>
<dbReference type="InterPro" id="IPR016049">
    <property type="entry name" value="RNA_pol_Rpc34-like"/>
</dbReference>
<keyword evidence="4" id="KW-0804">Transcription</keyword>
<dbReference type="GO" id="GO:0006383">
    <property type="term" value="P:transcription by RNA polymerase III"/>
    <property type="evidence" value="ECO:0007669"/>
    <property type="project" value="InterPro"/>
</dbReference>
<sequence length="236" mass="26249">MNHSRETSGLKRKKPEPDVNRFLTDQDRAVLSAIKKKEDTGMFKGDIKIETKLIDRDLNKALKNLESHNLIKVVVNIKNKTKKHYVAVEFKPSKEISGGVWYKDGNLDTEHIQKLKYLCSIVTKKAATLDAIHDLLKKRAEPDLKKEQVSEILTSMVLSNELIEVKSTGYGEFHSIPIGTLCYKVASAAGIDKGPKVGAMASIPCGACPRISKCTPDGLISPSTCVYFTKWLDISF</sequence>
<dbReference type="PANTHER" id="PTHR12780">
    <property type="entry name" value="RNA POLYMERASE III DNA DIRECTED , 39KD SUBUNIT-RELATED"/>
    <property type="match status" value="1"/>
</dbReference>
<evidence type="ECO:0000313" key="7">
    <source>
        <dbReference type="Proteomes" id="UP001454036"/>
    </source>
</evidence>
<accession>A0AAV3QKD0</accession>
<evidence type="ECO:0000256" key="2">
    <source>
        <dbReference type="ARBA" id="ARBA00011038"/>
    </source>
</evidence>
<reference evidence="6 7" key="1">
    <citation type="submission" date="2024-01" db="EMBL/GenBank/DDBJ databases">
        <title>The complete chloroplast genome sequence of Lithospermum erythrorhizon: insights into the phylogenetic relationship among Boraginaceae species and the maternal lineages of purple gromwells.</title>
        <authorList>
            <person name="Okada T."/>
            <person name="Watanabe K."/>
        </authorList>
    </citation>
    <scope>NUCLEOTIDE SEQUENCE [LARGE SCALE GENOMIC DNA]</scope>
</reference>
<dbReference type="Proteomes" id="UP001454036">
    <property type="component" value="Unassembled WGS sequence"/>
</dbReference>
<comment type="caution">
    <text evidence="6">The sequence shown here is derived from an EMBL/GenBank/DDBJ whole genome shotgun (WGS) entry which is preliminary data.</text>
</comment>
<dbReference type="EMBL" id="BAABME010005057">
    <property type="protein sequence ID" value="GAA0164474.1"/>
    <property type="molecule type" value="Genomic_DNA"/>
</dbReference>
<proteinExistence type="inferred from homology"/>
<evidence type="ECO:0000256" key="5">
    <source>
        <dbReference type="ARBA" id="ARBA00023242"/>
    </source>
</evidence>
<name>A0AAV3QKD0_LITER</name>
<dbReference type="GO" id="GO:0005666">
    <property type="term" value="C:RNA polymerase III complex"/>
    <property type="evidence" value="ECO:0007669"/>
    <property type="project" value="InterPro"/>
</dbReference>
<evidence type="ECO:0000256" key="4">
    <source>
        <dbReference type="ARBA" id="ARBA00023163"/>
    </source>
</evidence>